<feature type="chain" id="PRO_5020741953" evidence="1">
    <location>
        <begin position="17"/>
        <end position="67"/>
    </location>
</feature>
<dbReference type="EMBL" id="PDXA01000054">
    <property type="protein sequence ID" value="RYN40489.1"/>
    <property type="molecule type" value="Genomic_DNA"/>
</dbReference>
<evidence type="ECO:0000256" key="1">
    <source>
        <dbReference type="SAM" id="SignalP"/>
    </source>
</evidence>
<evidence type="ECO:0000313" key="2">
    <source>
        <dbReference type="EMBL" id="RYN40489.1"/>
    </source>
</evidence>
<reference evidence="3" key="1">
    <citation type="journal article" date="2019" name="bioRxiv">
        <title>Genomics, evolutionary history and diagnostics of the Alternaria alternata species group including apple and Asian pear pathotypes.</title>
        <authorList>
            <person name="Armitage A.D."/>
            <person name="Cockerton H.M."/>
            <person name="Sreenivasaprasad S."/>
            <person name="Woodhall J.W."/>
            <person name="Lane C.R."/>
            <person name="Harrison R.J."/>
            <person name="Clarkson J.P."/>
        </authorList>
    </citation>
    <scope>NUCLEOTIDE SEQUENCE [LARGE SCALE GENOMIC DNA]</scope>
    <source>
        <strain evidence="3">FERA 1082</strain>
    </source>
</reference>
<evidence type="ECO:0000313" key="3">
    <source>
        <dbReference type="Proteomes" id="UP000292402"/>
    </source>
</evidence>
<proteinExistence type="predicted"/>
<accession>A0A4Q4M3M9</accession>
<protein>
    <submittedName>
        <fullName evidence="2">Uncharacterized protein</fullName>
    </submittedName>
</protein>
<comment type="caution">
    <text evidence="2">The sequence shown here is derived from an EMBL/GenBank/DDBJ whole genome shotgun (WGS) entry which is preliminary data.</text>
</comment>
<sequence length="67" mass="7203">MKYTLLVSIFFGMAMAGSNVLTAEDIFGLEKRACGVGNRYTTYAVCKSVGCKVCVPNHTCDGGVQYI</sequence>
<organism evidence="2 3">
    <name type="scientific">Alternaria tenuissima</name>
    <dbReference type="NCBI Taxonomy" id="119927"/>
    <lineage>
        <taxon>Eukaryota</taxon>
        <taxon>Fungi</taxon>
        <taxon>Dikarya</taxon>
        <taxon>Ascomycota</taxon>
        <taxon>Pezizomycotina</taxon>
        <taxon>Dothideomycetes</taxon>
        <taxon>Pleosporomycetidae</taxon>
        <taxon>Pleosporales</taxon>
        <taxon>Pleosporineae</taxon>
        <taxon>Pleosporaceae</taxon>
        <taxon>Alternaria</taxon>
        <taxon>Alternaria sect. Alternaria</taxon>
        <taxon>Alternaria alternata complex</taxon>
    </lineage>
</organism>
<dbReference type="Proteomes" id="UP000292402">
    <property type="component" value="Unassembled WGS sequence"/>
</dbReference>
<feature type="signal peptide" evidence="1">
    <location>
        <begin position="1"/>
        <end position="16"/>
    </location>
</feature>
<name>A0A4Q4M3M9_9PLEO</name>
<keyword evidence="1" id="KW-0732">Signal</keyword>
<dbReference type="AlphaFoldDB" id="A0A4Q4M3M9"/>
<gene>
    <name evidence="2" type="ORF">AA0114_g11080</name>
</gene>